<evidence type="ECO:0000313" key="1">
    <source>
        <dbReference type="EMBL" id="KAH7923083.1"/>
    </source>
</evidence>
<evidence type="ECO:0000313" key="2">
    <source>
        <dbReference type="Proteomes" id="UP000790709"/>
    </source>
</evidence>
<gene>
    <name evidence="1" type="ORF">BV22DRAFT_1036762</name>
</gene>
<comment type="caution">
    <text evidence="1">The sequence shown here is derived from an EMBL/GenBank/DDBJ whole genome shotgun (WGS) entry which is preliminary data.</text>
</comment>
<accession>A0ACB8BE19</accession>
<dbReference type="EMBL" id="MU266463">
    <property type="protein sequence ID" value="KAH7923083.1"/>
    <property type="molecule type" value="Genomic_DNA"/>
</dbReference>
<reference evidence="1" key="1">
    <citation type="journal article" date="2021" name="New Phytol.">
        <title>Evolutionary innovations through gain and loss of genes in the ectomycorrhizal Boletales.</title>
        <authorList>
            <person name="Wu G."/>
            <person name="Miyauchi S."/>
            <person name="Morin E."/>
            <person name="Kuo A."/>
            <person name="Drula E."/>
            <person name="Varga T."/>
            <person name="Kohler A."/>
            <person name="Feng B."/>
            <person name="Cao Y."/>
            <person name="Lipzen A."/>
            <person name="Daum C."/>
            <person name="Hundley H."/>
            <person name="Pangilinan J."/>
            <person name="Johnson J."/>
            <person name="Barry K."/>
            <person name="LaButti K."/>
            <person name="Ng V."/>
            <person name="Ahrendt S."/>
            <person name="Min B."/>
            <person name="Choi I.G."/>
            <person name="Park H."/>
            <person name="Plett J.M."/>
            <person name="Magnuson J."/>
            <person name="Spatafora J.W."/>
            <person name="Nagy L.G."/>
            <person name="Henrissat B."/>
            <person name="Grigoriev I.V."/>
            <person name="Yang Z.L."/>
            <person name="Xu J."/>
            <person name="Martin F.M."/>
        </authorList>
    </citation>
    <scope>NUCLEOTIDE SEQUENCE</scope>
    <source>
        <strain evidence="1">KUC20120723A-06</strain>
    </source>
</reference>
<organism evidence="1 2">
    <name type="scientific">Leucogyrophana mollusca</name>
    <dbReference type="NCBI Taxonomy" id="85980"/>
    <lineage>
        <taxon>Eukaryota</taxon>
        <taxon>Fungi</taxon>
        <taxon>Dikarya</taxon>
        <taxon>Basidiomycota</taxon>
        <taxon>Agaricomycotina</taxon>
        <taxon>Agaricomycetes</taxon>
        <taxon>Agaricomycetidae</taxon>
        <taxon>Boletales</taxon>
        <taxon>Boletales incertae sedis</taxon>
        <taxon>Leucogyrophana</taxon>
    </lineage>
</organism>
<sequence length="437" mass="50765">MRPTSPFANADLTDRILTSLPDFKTLQSTILTSKSIYSVFRNRPHSIVRAVAYNQIGPALPQAVRLVRCGHAKLWLKPVDELLGEDELVKHSILTNEEVRMLVDKAKVVEGLEDIFSWREKDRNFTTSQLSAAESARFHRAMYRIWLFATIYGHTACVHRDDIEFDEHETRQHEKKFLASFVTPELREIERLATFMCQIATWAENAGYTEHEYFGDSFSDFALFHGPHAVLAAYSDDMGWVEPFDDDDFLLERYDGFLFSAVSRVLEERKQSHMTDEQAKKIVLDNIIGGEDKCERCQSDSVKGTSLWGPNNWSFLPGFVRLYDWKDKLKGRLGFNIAETVGFNQACSATPWPILIGEVFDQKTEAYDLWNKDDWICRDCLEIFLKNHLHLWYLEKKRETGVIPENCWYGYNCRTQMHNMDHARKLNHWCEPTKGDP</sequence>
<name>A0ACB8BE19_9AGAM</name>
<dbReference type="Proteomes" id="UP000790709">
    <property type="component" value="Unassembled WGS sequence"/>
</dbReference>
<keyword evidence="2" id="KW-1185">Reference proteome</keyword>
<protein>
    <submittedName>
        <fullName evidence="1">Uncharacterized protein</fullName>
    </submittedName>
</protein>
<proteinExistence type="predicted"/>